<name>A0ACC3SYL0_LIPKO</name>
<reference evidence="2" key="1">
    <citation type="journal article" date="2024" name="Front. Bioeng. Biotechnol.">
        <title>Genome-scale model development and genomic sequencing of the oleaginous clade Lipomyces.</title>
        <authorList>
            <person name="Czajka J.J."/>
            <person name="Han Y."/>
            <person name="Kim J."/>
            <person name="Mondo S.J."/>
            <person name="Hofstad B.A."/>
            <person name="Robles A."/>
            <person name="Haridas S."/>
            <person name="Riley R."/>
            <person name="LaButti K."/>
            <person name="Pangilinan J."/>
            <person name="Andreopoulos W."/>
            <person name="Lipzen A."/>
            <person name="Yan J."/>
            <person name="Wang M."/>
            <person name="Ng V."/>
            <person name="Grigoriev I.V."/>
            <person name="Spatafora J.W."/>
            <person name="Magnuson J.K."/>
            <person name="Baker S.E."/>
            <person name="Pomraning K.R."/>
        </authorList>
    </citation>
    <scope>NUCLEOTIDE SEQUENCE [LARGE SCALE GENOMIC DNA]</scope>
    <source>
        <strain evidence="2">CBS 7786</strain>
    </source>
</reference>
<evidence type="ECO:0000313" key="1">
    <source>
        <dbReference type="EMBL" id="KAK9236490.1"/>
    </source>
</evidence>
<dbReference type="Proteomes" id="UP001433508">
    <property type="component" value="Unassembled WGS sequence"/>
</dbReference>
<dbReference type="EMBL" id="MU971386">
    <property type="protein sequence ID" value="KAK9236490.1"/>
    <property type="molecule type" value="Genomic_DNA"/>
</dbReference>
<protein>
    <submittedName>
        <fullName evidence="1">Uncharacterized protein</fullName>
    </submittedName>
</protein>
<accession>A0ACC3SYL0</accession>
<organism evidence="1 2">
    <name type="scientific">Lipomyces kononenkoae</name>
    <name type="common">Yeast</name>
    <dbReference type="NCBI Taxonomy" id="34357"/>
    <lineage>
        <taxon>Eukaryota</taxon>
        <taxon>Fungi</taxon>
        <taxon>Dikarya</taxon>
        <taxon>Ascomycota</taxon>
        <taxon>Saccharomycotina</taxon>
        <taxon>Lipomycetes</taxon>
        <taxon>Lipomycetales</taxon>
        <taxon>Lipomycetaceae</taxon>
        <taxon>Lipomyces</taxon>
    </lineage>
</organism>
<proteinExistence type="predicted"/>
<comment type="caution">
    <text evidence="1">The sequence shown here is derived from an EMBL/GenBank/DDBJ whole genome shotgun (WGS) entry which is preliminary data.</text>
</comment>
<evidence type="ECO:0000313" key="2">
    <source>
        <dbReference type="Proteomes" id="UP001433508"/>
    </source>
</evidence>
<sequence>MEEGKLQVELSPQEFASLKMDFSNNARDTVYIIMYKLRLYYNRENQILIICDPESALHERATGAFIEMVVKGAHAILKDSGFDSTFISQLRAVYSPGITSDSLDTTFKPDNGIKFGSYSRIPQLIVEAGVSQSYKRLIHKAGRWLRDFLGCQIVILVVVKERRRYKPPARPYNFIGQHERQQRYMLRYFRNCRDKRHLLGPFIYNSHTWFEGVVDLFIEEVRLDTNKKLQTCRVQLIKSGVDVSQTEPRNAWRICLGDLIPEVALSNKAKRSLLVDFFDQETYLAAVRQGAIDFAVERFVGWVRHSQ</sequence>
<gene>
    <name evidence="1" type="ORF">V1525DRAFT_389399</name>
</gene>
<keyword evidence="2" id="KW-1185">Reference proteome</keyword>